<dbReference type="KEGG" id="nmu:Nmul_A2697"/>
<dbReference type="AlphaFoldDB" id="A0A1H5UVD3"/>
<protein>
    <recommendedName>
        <fullName evidence="7">Endoribonuclease YbeY</fullName>
        <ecNumber evidence="7">3.1.-.-</ecNumber>
    </recommendedName>
</protein>
<reference evidence="9 10" key="1">
    <citation type="submission" date="2016-10" db="EMBL/GenBank/DDBJ databases">
        <authorList>
            <person name="de Groot N.N."/>
        </authorList>
    </citation>
    <scope>NUCLEOTIDE SEQUENCE [LARGE SCALE GENOMIC DNA]</scope>
    <source>
        <strain evidence="9 10">Nl13</strain>
    </source>
</reference>
<dbReference type="PANTHER" id="PTHR46986:SF1">
    <property type="entry name" value="ENDORIBONUCLEASE YBEY, CHLOROPLASTIC"/>
    <property type="match status" value="1"/>
</dbReference>
<comment type="function">
    <text evidence="7">Single strand-specific metallo-endoribonuclease involved in late-stage 70S ribosome quality control and in maturation of the 3' terminus of the 16S rRNA.</text>
</comment>
<dbReference type="SMR" id="A0A1H5UVD3"/>
<feature type="binding site" evidence="7">
    <location>
        <position position="145"/>
    </location>
    <ligand>
        <name>Zn(2+)</name>
        <dbReference type="ChEBI" id="CHEBI:29105"/>
        <note>catalytic</note>
    </ligand>
</feature>
<dbReference type="Gene3D" id="3.40.390.30">
    <property type="entry name" value="Metalloproteases ('zincins'), catalytic domain"/>
    <property type="match status" value="1"/>
</dbReference>
<evidence type="ECO:0000313" key="9">
    <source>
        <dbReference type="EMBL" id="SEF79112.1"/>
    </source>
</evidence>
<accession>A0A1H5UVD3</accession>
<evidence type="ECO:0000256" key="7">
    <source>
        <dbReference type="HAMAP-Rule" id="MF_00009"/>
    </source>
</evidence>
<dbReference type="GO" id="GO:0006364">
    <property type="term" value="P:rRNA processing"/>
    <property type="evidence" value="ECO:0007669"/>
    <property type="project" value="UniProtKB-UniRule"/>
</dbReference>
<dbReference type="InterPro" id="IPR002036">
    <property type="entry name" value="YbeY"/>
</dbReference>
<dbReference type="HAMAP" id="MF_00009">
    <property type="entry name" value="Endoribonucl_YbeY"/>
    <property type="match status" value="1"/>
</dbReference>
<keyword evidence="7" id="KW-0963">Cytoplasm</keyword>
<evidence type="ECO:0000256" key="1">
    <source>
        <dbReference type="ARBA" id="ARBA00010875"/>
    </source>
</evidence>
<sequence>MKERSSSPGTPDSGRRARPKPAKLKMTVQYATSTREPLPSRALLRKWVKAALAHDAEIALRIVDEEEGHRLNRDFRNKDYATNVLTFVYRDGQIHPDSPLGEKRGAYPLTGDIVLCAPVVENEAGQQQKDLMAHYAHLTVHGVLHLQGYDHQEDEDAKNMEETETRILAWLGYEDPYAGYQLAEAVDCG</sequence>
<keyword evidence="4 7" id="KW-0255">Endonuclease</keyword>
<keyword evidence="7" id="KW-0698">rRNA processing</keyword>
<dbReference type="GO" id="GO:0008270">
    <property type="term" value="F:zinc ion binding"/>
    <property type="evidence" value="ECO:0007669"/>
    <property type="project" value="UniProtKB-UniRule"/>
</dbReference>
<dbReference type="OrthoDB" id="9807740at2"/>
<organism evidence="9 10">
    <name type="scientific">Nitrosospira multiformis (strain ATCC 25196 / NCIMB 11849 / C 71)</name>
    <dbReference type="NCBI Taxonomy" id="323848"/>
    <lineage>
        <taxon>Bacteria</taxon>
        <taxon>Pseudomonadati</taxon>
        <taxon>Pseudomonadota</taxon>
        <taxon>Betaproteobacteria</taxon>
        <taxon>Nitrosomonadales</taxon>
        <taxon>Nitrosomonadaceae</taxon>
        <taxon>Nitrosospira</taxon>
    </lineage>
</organism>
<name>A0A1H5UVD3_NITMU</name>
<keyword evidence="7" id="KW-0690">Ribosome biogenesis</keyword>
<dbReference type="GO" id="GO:0004521">
    <property type="term" value="F:RNA endonuclease activity"/>
    <property type="evidence" value="ECO:0007669"/>
    <property type="project" value="UniProtKB-UniRule"/>
</dbReference>
<feature type="binding site" evidence="7">
    <location>
        <position position="141"/>
    </location>
    <ligand>
        <name>Zn(2+)</name>
        <dbReference type="ChEBI" id="CHEBI:29105"/>
        <note>catalytic</note>
    </ligand>
</feature>
<evidence type="ECO:0000256" key="2">
    <source>
        <dbReference type="ARBA" id="ARBA00022722"/>
    </source>
</evidence>
<feature type="binding site" evidence="7">
    <location>
        <position position="151"/>
    </location>
    <ligand>
        <name>Zn(2+)</name>
        <dbReference type="ChEBI" id="CHEBI:29105"/>
        <note>catalytic</note>
    </ligand>
</feature>
<dbReference type="NCBIfam" id="TIGR00043">
    <property type="entry name" value="rRNA maturation RNase YbeY"/>
    <property type="match status" value="1"/>
</dbReference>
<keyword evidence="5 7" id="KW-0378">Hydrolase</keyword>
<proteinExistence type="inferred from homology"/>
<feature type="region of interest" description="Disordered" evidence="8">
    <location>
        <begin position="1"/>
        <end position="23"/>
    </location>
</feature>
<evidence type="ECO:0000256" key="8">
    <source>
        <dbReference type="SAM" id="MobiDB-lite"/>
    </source>
</evidence>
<dbReference type="Proteomes" id="UP000236751">
    <property type="component" value="Unassembled WGS sequence"/>
</dbReference>
<dbReference type="EC" id="3.1.-.-" evidence="7"/>
<dbReference type="GO" id="GO:0005737">
    <property type="term" value="C:cytoplasm"/>
    <property type="evidence" value="ECO:0007669"/>
    <property type="project" value="UniProtKB-SubCell"/>
</dbReference>
<dbReference type="SUPFAM" id="SSF55486">
    <property type="entry name" value="Metalloproteases ('zincins'), catalytic domain"/>
    <property type="match status" value="1"/>
</dbReference>
<keyword evidence="2 7" id="KW-0540">Nuclease</keyword>
<feature type="compositionally biased region" description="Polar residues" evidence="8">
    <location>
        <begin position="1"/>
        <end position="10"/>
    </location>
</feature>
<dbReference type="GO" id="GO:0004222">
    <property type="term" value="F:metalloendopeptidase activity"/>
    <property type="evidence" value="ECO:0007669"/>
    <property type="project" value="InterPro"/>
</dbReference>
<evidence type="ECO:0000256" key="3">
    <source>
        <dbReference type="ARBA" id="ARBA00022723"/>
    </source>
</evidence>
<dbReference type="PANTHER" id="PTHR46986">
    <property type="entry name" value="ENDORIBONUCLEASE YBEY, CHLOROPLASTIC"/>
    <property type="match status" value="1"/>
</dbReference>
<comment type="cofactor">
    <cofactor evidence="7">
        <name>Zn(2+)</name>
        <dbReference type="ChEBI" id="CHEBI:29105"/>
    </cofactor>
    <text evidence="7">Binds 1 zinc ion.</text>
</comment>
<evidence type="ECO:0000256" key="4">
    <source>
        <dbReference type="ARBA" id="ARBA00022759"/>
    </source>
</evidence>
<dbReference type="PROSITE" id="PS01306">
    <property type="entry name" value="UPF0054"/>
    <property type="match status" value="1"/>
</dbReference>
<dbReference type="Pfam" id="PF02130">
    <property type="entry name" value="YbeY"/>
    <property type="match status" value="1"/>
</dbReference>
<comment type="similarity">
    <text evidence="1 7">Belongs to the endoribonuclease YbeY family.</text>
</comment>
<gene>
    <name evidence="7" type="primary">ybeY</name>
    <name evidence="9" type="ORF">SAMN05216403_10972</name>
</gene>
<keyword evidence="6 7" id="KW-0862">Zinc</keyword>
<comment type="subcellular location">
    <subcellularLocation>
        <location evidence="7">Cytoplasm</location>
    </subcellularLocation>
</comment>
<evidence type="ECO:0000313" key="10">
    <source>
        <dbReference type="Proteomes" id="UP000236751"/>
    </source>
</evidence>
<dbReference type="EMBL" id="FNVK01000009">
    <property type="protein sequence ID" value="SEF79112.1"/>
    <property type="molecule type" value="Genomic_DNA"/>
</dbReference>
<dbReference type="InterPro" id="IPR020549">
    <property type="entry name" value="YbeY_CS"/>
</dbReference>
<keyword evidence="3 7" id="KW-0479">Metal-binding</keyword>
<evidence type="ECO:0000256" key="5">
    <source>
        <dbReference type="ARBA" id="ARBA00022801"/>
    </source>
</evidence>
<evidence type="ECO:0000256" key="6">
    <source>
        <dbReference type="ARBA" id="ARBA00022833"/>
    </source>
</evidence>
<dbReference type="InterPro" id="IPR023091">
    <property type="entry name" value="MetalPrtase_cat_dom_sf_prd"/>
</dbReference>
<dbReference type="RefSeq" id="WP_011381976.1">
    <property type="nucleotide sequence ID" value="NC_007614.1"/>
</dbReference>